<evidence type="ECO:0000259" key="1">
    <source>
        <dbReference type="PROSITE" id="PS50053"/>
    </source>
</evidence>
<name>A0A6I8V3L6_DROPS</name>
<dbReference type="InterPro" id="IPR029071">
    <property type="entry name" value="Ubiquitin-like_domsf"/>
</dbReference>
<accession>A0A6I8V3L6</accession>
<dbReference type="RefSeq" id="XP_002138065.3">
    <property type="nucleotide sequence ID" value="XM_002138029.4"/>
</dbReference>
<reference evidence="3" key="2">
    <citation type="submission" date="2025-08" db="UniProtKB">
        <authorList>
            <consortium name="RefSeq"/>
        </authorList>
    </citation>
    <scope>IDENTIFICATION</scope>
    <source>
        <strain evidence="3">MV-25-SWS-2005</strain>
        <tissue evidence="3">Whole body</tissue>
    </source>
</reference>
<dbReference type="InterPro" id="IPR031961">
    <property type="entry name" value="DUF4780"/>
</dbReference>
<keyword evidence="2" id="KW-1185">Reference proteome</keyword>
<dbReference type="Proteomes" id="UP000001819">
    <property type="component" value="Chromosome 2"/>
</dbReference>
<dbReference type="FunCoup" id="A0A6I8V3L6">
    <property type="interactions" value="7"/>
</dbReference>
<protein>
    <recommendedName>
        <fullName evidence="1">Ubiquitin-like domain-containing protein</fullName>
    </recommendedName>
</protein>
<dbReference type="CDD" id="cd17039">
    <property type="entry name" value="Ubl_ubiquitin_like"/>
    <property type="match status" value="1"/>
</dbReference>
<dbReference type="Pfam" id="PF16012">
    <property type="entry name" value="DUF4780"/>
    <property type="match status" value="1"/>
</dbReference>
<dbReference type="KEGG" id="dpo:6897966"/>
<dbReference type="InterPro" id="IPR000626">
    <property type="entry name" value="Ubiquitin-like_dom"/>
</dbReference>
<reference evidence="2" key="1">
    <citation type="submission" date="2024-06" db="UniProtKB">
        <authorList>
            <consortium name="RefSeq"/>
        </authorList>
    </citation>
    <scope>NUCLEOTIDE SEQUENCE [LARGE SCALE GENOMIC DNA]</scope>
    <source>
        <strain evidence="2">MV2-25</strain>
    </source>
</reference>
<gene>
    <name evidence="3" type="primary">LOC6897966</name>
</gene>
<evidence type="ECO:0000313" key="3">
    <source>
        <dbReference type="RefSeq" id="XP_002138065.3"/>
    </source>
</evidence>
<evidence type="ECO:0000313" key="2">
    <source>
        <dbReference type="Proteomes" id="UP000001819"/>
    </source>
</evidence>
<dbReference type="PROSITE" id="PS50053">
    <property type="entry name" value="UBIQUITIN_2"/>
    <property type="match status" value="1"/>
</dbReference>
<organism evidence="2 3">
    <name type="scientific">Drosophila pseudoobscura pseudoobscura</name>
    <name type="common">Fruit fly</name>
    <dbReference type="NCBI Taxonomy" id="46245"/>
    <lineage>
        <taxon>Eukaryota</taxon>
        <taxon>Metazoa</taxon>
        <taxon>Ecdysozoa</taxon>
        <taxon>Arthropoda</taxon>
        <taxon>Hexapoda</taxon>
        <taxon>Insecta</taxon>
        <taxon>Pterygota</taxon>
        <taxon>Neoptera</taxon>
        <taxon>Endopterygota</taxon>
        <taxon>Diptera</taxon>
        <taxon>Brachycera</taxon>
        <taxon>Muscomorpha</taxon>
        <taxon>Ephydroidea</taxon>
        <taxon>Drosophilidae</taxon>
        <taxon>Drosophila</taxon>
        <taxon>Sophophora</taxon>
    </lineage>
</organism>
<dbReference type="InParanoid" id="A0A6I8V3L6"/>
<feature type="domain" description="Ubiquitin-like" evidence="1">
    <location>
        <begin position="1"/>
        <end position="61"/>
    </location>
</feature>
<dbReference type="AlphaFoldDB" id="A0A6I8V3L6"/>
<sequence>MYVKFKLESEGNSTLPLLLPIDDDATVYELKLLLEPSIGIPADLQQIYSLGKTIGDQCKLSAVLDHQVAEINGTAVSLYKMKEFVCFLQFQCYNQKKGEPETRNLTIEKEKRARLSKENLDLHRVRLVCDPVNTAIVPETEKATCSSGCIRIEPHGSHITQPGVAEDTTGVKDTAETVVACSAKKRLSEDDELIYAGVMPEKRKFVLVINETDSTSGFDSLMDHFHGLFDKFEDSDTLQFSESDSVNVFGNNLMIISEDKKTCEWIANGTSTIYPRYKCFSIIEFFGLIKCSFILPIIGKDKELGTIFKLFEQQNVGIVTDKWIVTDRTMLDPKSDDFAEKAASIILDNQEVVLYVDRGSKTSIAEQGFKLKYCFWRLQFTFF</sequence>
<proteinExistence type="predicted"/>
<dbReference type="SUPFAM" id="SSF54236">
    <property type="entry name" value="Ubiquitin-like"/>
    <property type="match status" value="1"/>
</dbReference>